<keyword evidence="2" id="KW-1185">Reference proteome</keyword>
<reference evidence="1" key="1">
    <citation type="submission" date="2021-08" db="EMBL/GenBank/DDBJ databases">
        <title>The first chromosome-level gecko genome reveals the dynamic sex chromosomes of Neotropical dwarf geckos (Sphaerodactylidae: Sphaerodactylus).</title>
        <authorList>
            <person name="Pinto B.J."/>
            <person name="Keating S.E."/>
            <person name="Gamble T."/>
        </authorList>
    </citation>
    <scope>NUCLEOTIDE SEQUENCE</scope>
    <source>
        <strain evidence="1">TG3544</strain>
    </source>
</reference>
<evidence type="ECO:0000313" key="2">
    <source>
        <dbReference type="Proteomes" id="UP000827872"/>
    </source>
</evidence>
<gene>
    <name evidence="1" type="ORF">K3G42_025482</name>
</gene>
<dbReference type="Proteomes" id="UP000827872">
    <property type="component" value="Linkage Group LG06"/>
</dbReference>
<sequence>MARITRILWVFQLYDHVSVVFSPDVSPASVAEKIRRKYYQEKTHIFFFKMFAKLFKCVMQKKPMAPLKGGLKSFPFSKLSCHILGSDNSQVLCRRPLQLFPYPKPLTTFYTSPCCFCITTSMIFHLYEGSLHAEKSFTC</sequence>
<comment type="caution">
    <text evidence="1">The sequence shown here is derived from an EMBL/GenBank/DDBJ whole genome shotgun (WGS) entry which is preliminary data.</text>
</comment>
<accession>A0ACB8FQY0</accession>
<protein>
    <submittedName>
        <fullName evidence="1">Uncharacterized protein</fullName>
    </submittedName>
</protein>
<organism evidence="1 2">
    <name type="scientific">Sphaerodactylus townsendi</name>
    <dbReference type="NCBI Taxonomy" id="933632"/>
    <lineage>
        <taxon>Eukaryota</taxon>
        <taxon>Metazoa</taxon>
        <taxon>Chordata</taxon>
        <taxon>Craniata</taxon>
        <taxon>Vertebrata</taxon>
        <taxon>Euteleostomi</taxon>
        <taxon>Lepidosauria</taxon>
        <taxon>Squamata</taxon>
        <taxon>Bifurcata</taxon>
        <taxon>Gekkota</taxon>
        <taxon>Sphaerodactylidae</taxon>
        <taxon>Sphaerodactylus</taxon>
    </lineage>
</organism>
<dbReference type="EMBL" id="CM037619">
    <property type="protein sequence ID" value="KAH8007759.1"/>
    <property type="molecule type" value="Genomic_DNA"/>
</dbReference>
<name>A0ACB8FQY0_9SAUR</name>
<proteinExistence type="predicted"/>
<evidence type="ECO:0000313" key="1">
    <source>
        <dbReference type="EMBL" id="KAH8007759.1"/>
    </source>
</evidence>